<dbReference type="RefSeq" id="WP_091876947.1">
    <property type="nucleotide sequence ID" value="NZ_FOLD01000041.1"/>
</dbReference>
<keyword evidence="4 9" id="KW-1003">Cell membrane</keyword>
<proteinExistence type="inferred from homology"/>
<dbReference type="Proteomes" id="UP000198639">
    <property type="component" value="Unassembled WGS sequence"/>
</dbReference>
<keyword evidence="6 9" id="KW-1133">Transmembrane helix</keyword>
<evidence type="ECO:0000313" key="11">
    <source>
        <dbReference type="EMBL" id="SFD85466.1"/>
    </source>
</evidence>
<feature type="transmembrane region" description="Helical" evidence="9">
    <location>
        <begin position="236"/>
        <end position="255"/>
    </location>
</feature>
<dbReference type="PROSITE" id="PS51012">
    <property type="entry name" value="ABC_TM2"/>
    <property type="match status" value="1"/>
</dbReference>
<feature type="transmembrane region" description="Helical" evidence="9">
    <location>
        <begin position="71"/>
        <end position="90"/>
    </location>
</feature>
<evidence type="ECO:0000256" key="4">
    <source>
        <dbReference type="ARBA" id="ARBA00022475"/>
    </source>
</evidence>
<dbReference type="PANTHER" id="PTHR30413:SF10">
    <property type="entry name" value="CAPSULE POLYSACCHARIDE EXPORT INNER-MEMBRANE PROTEIN CTRC"/>
    <property type="match status" value="1"/>
</dbReference>
<keyword evidence="3 9" id="KW-0813">Transport</keyword>
<evidence type="ECO:0000256" key="3">
    <source>
        <dbReference type="ARBA" id="ARBA00022448"/>
    </source>
</evidence>
<dbReference type="Pfam" id="PF01061">
    <property type="entry name" value="ABC2_membrane"/>
    <property type="match status" value="1"/>
</dbReference>
<comment type="subcellular location">
    <subcellularLocation>
        <location evidence="9">Cell inner membrane</location>
        <topology evidence="9">Multi-pass membrane protein</topology>
    </subcellularLocation>
    <subcellularLocation>
        <location evidence="1">Cell membrane</location>
        <topology evidence="1">Multi-pass membrane protein</topology>
    </subcellularLocation>
</comment>
<sequence length="266" mass="29422">MISPLMLRGLWAYRGFVLGSVKREFQSKYVNAMLGAVWSVLSPLAMILVYTVIFSEVMRAKLPGNDSGAAYSIYLCAGILTWGLFAEIVSRGQNMFLEQANLIKKISFPRICLPIIVVCNGLVNFGIIFGLFIVFLIASGNFPGMVFFAIIPVLALQILLAIGLGMVSGILNVFFRDVGQFVTIAMQFWFWLTPIVYPSSILPPEVRAVLVYNPMAAVVQAHQGILVEGRLPDWNALIPALLMALLLCILGLRLFRKRSGEMVDEL</sequence>
<feature type="transmembrane region" description="Helical" evidence="9">
    <location>
        <begin position="29"/>
        <end position="51"/>
    </location>
</feature>
<dbReference type="EMBL" id="FOLD01000041">
    <property type="protein sequence ID" value="SFD85466.1"/>
    <property type="molecule type" value="Genomic_DNA"/>
</dbReference>
<reference evidence="12" key="1">
    <citation type="submission" date="2016-10" db="EMBL/GenBank/DDBJ databases">
        <authorList>
            <person name="Varghese N."/>
            <person name="Submissions S."/>
        </authorList>
    </citation>
    <scope>NUCLEOTIDE SEQUENCE [LARGE SCALE GENOMIC DNA]</scope>
    <source>
        <strain evidence="12">CGMCC 1.12041</strain>
    </source>
</reference>
<dbReference type="OrthoDB" id="9786910at2"/>
<name>A0A1I1VR34_9BURK</name>
<evidence type="ECO:0000256" key="9">
    <source>
        <dbReference type="RuleBase" id="RU361157"/>
    </source>
</evidence>
<keyword evidence="12" id="KW-1185">Reference proteome</keyword>
<feature type="domain" description="ABC transmembrane type-2" evidence="10">
    <location>
        <begin position="34"/>
        <end position="258"/>
    </location>
</feature>
<feature type="transmembrane region" description="Helical" evidence="9">
    <location>
        <begin position="144"/>
        <end position="171"/>
    </location>
</feature>
<dbReference type="GO" id="GO:0140359">
    <property type="term" value="F:ABC-type transporter activity"/>
    <property type="evidence" value="ECO:0007669"/>
    <property type="project" value="InterPro"/>
</dbReference>
<keyword evidence="8 9" id="KW-0472">Membrane</keyword>
<gene>
    <name evidence="11" type="ORF">SAMN05216204_14120</name>
</gene>
<evidence type="ECO:0000256" key="7">
    <source>
        <dbReference type="ARBA" id="ARBA00023047"/>
    </source>
</evidence>
<organism evidence="11 12">
    <name type="scientific">Massilia yuzhufengensis</name>
    <dbReference type="NCBI Taxonomy" id="1164594"/>
    <lineage>
        <taxon>Bacteria</taxon>
        <taxon>Pseudomonadati</taxon>
        <taxon>Pseudomonadota</taxon>
        <taxon>Betaproteobacteria</taxon>
        <taxon>Burkholderiales</taxon>
        <taxon>Oxalobacteraceae</taxon>
        <taxon>Telluria group</taxon>
        <taxon>Massilia</taxon>
    </lineage>
</organism>
<feature type="transmembrane region" description="Helical" evidence="9">
    <location>
        <begin position="111"/>
        <end position="138"/>
    </location>
</feature>
<comment type="similarity">
    <text evidence="2 9">Belongs to the ABC-2 integral membrane protein family.</text>
</comment>
<evidence type="ECO:0000313" key="12">
    <source>
        <dbReference type="Proteomes" id="UP000198639"/>
    </source>
</evidence>
<evidence type="ECO:0000256" key="6">
    <source>
        <dbReference type="ARBA" id="ARBA00022989"/>
    </source>
</evidence>
<dbReference type="STRING" id="1164594.SAMN05216204_14120"/>
<dbReference type="InterPro" id="IPR013525">
    <property type="entry name" value="ABC2_TM"/>
</dbReference>
<evidence type="ECO:0000256" key="8">
    <source>
        <dbReference type="ARBA" id="ARBA00023136"/>
    </source>
</evidence>
<evidence type="ECO:0000256" key="5">
    <source>
        <dbReference type="ARBA" id="ARBA00022692"/>
    </source>
</evidence>
<dbReference type="InterPro" id="IPR047817">
    <property type="entry name" value="ABC2_TM_bact-type"/>
</dbReference>
<keyword evidence="7" id="KW-0625">Polysaccharide transport</keyword>
<evidence type="ECO:0000256" key="1">
    <source>
        <dbReference type="ARBA" id="ARBA00004651"/>
    </source>
</evidence>
<keyword evidence="5 9" id="KW-0812">Transmembrane</keyword>
<keyword evidence="7" id="KW-0762">Sugar transport</keyword>
<protein>
    <recommendedName>
        <fullName evidence="9">Transport permease protein</fullName>
    </recommendedName>
</protein>
<dbReference type="AlphaFoldDB" id="A0A1I1VR34"/>
<evidence type="ECO:0000259" key="10">
    <source>
        <dbReference type="PROSITE" id="PS51012"/>
    </source>
</evidence>
<dbReference type="PANTHER" id="PTHR30413">
    <property type="entry name" value="INNER MEMBRANE TRANSPORT PERMEASE"/>
    <property type="match status" value="1"/>
</dbReference>
<evidence type="ECO:0000256" key="2">
    <source>
        <dbReference type="ARBA" id="ARBA00007783"/>
    </source>
</evidence>
<dbReference type="GO" id="GO:0005886">
    <property type="term" value="C:plasma membrane"/>
    <property type="evidence" value="ECO:0007669"/>
    <property type="project" value="UniProtKB-SubCell"/>
</dbReference>
<dbReference type="GO" id="GO:0015774">
    <property type="term" value="P:polysaccharide transport"/>
    <property type="evidence" value="ECO:0007669"/>
    <property type="project" value="UniProtKB-KW"/>
</dbReference>
<comment type="caution">
    <text evidence="9">Lacks conserved residue(s) required for the propagation of feature annotation.</text>
</comment>
<dbReference type="GO" id="GO:0015920">
    <property type="term" value="P:lipopolysaccharide transport"/>
    <property type="evidence" value="ECO:0007669"/>
    <property type="project" value="TreeGrafter"/>
</dbReference>
<accession>A0A1I1VR34</accession>